<organism evidence="4 5">
    <name type="scientific">Sinomonas humi</name>
    <dbReference type="NCBI Taxonomy" id="1338436"/>
    <lineage>
        <taxon>Bacteria</taxon>
        <taxon>Bacillati</taxon>
        <taxon>Actinomycetota</taxon>
        <taxon>Actinomycetes</taxon>
        <taxon>Micrococcales</taxon>
        <taxon>Micrococcaceae</taxon>
        <taxon>Sinomonas</taxon>
    </lineage>
</organism>
<evidence type="ECO:0000259" key="3">
    <source>
        <dbReference type="Pfam" id="PF14016"/>
    </source>
</evidence>
<reference evidence="4 5" key="1">
    <citation type="submission" date="2014-09" db="EMBL/GenBank/DDBJ databases">
        <title>Genome sequence of Sinomonas sp. MUSC 117.</title>
        <authorList>
            <person name="Lee L.-H."/>
        </authorList>
    </citation>
    <scope>NUCLEOTIDE SEQUENCE [LARGE SCALE GENOMIC DNA]</scope>
    <source>
        <strain evidence="4 5">MUSC 117</strain>
    </source>
</reference>
<keyword evidence="2" id="KW-0732">Signal</keyword>
<accession>A0A0B2AQH9</accession>
<evidence type="ECO:0000313" key="5">
    <source>
        <dbReference type="Proteomes" id="UP000030982"/>
    </source>
</evidence>
<comment type="caution">
    <text evidence="4">The sequence shown here is derived from an EMBL/GenBank/DDBJ whole genome shotgun (WGS) entry which is preliminary data.</text>
</comment>
<protein>
    <recommendedName>
        <fullName evidence="3">DUF4232 domain-containing protein</fullName>
    </recommendedName>
</protein>
<sequence length="218" mass="21346">MVTRHLRLPALAATFFVAALGLAACGNNATSQTSTSPSSSSTSSPSATPSSTDSPSASATPTSTSGGAAPSTAPVAGSPARCVSSQLKASLGPGAGGAAGHVYSKIVLTNTSSTPCLLAGFAGVSLTAGPDGGPIGAPADRDNSVPVTNIVLQPGQSGGADFGYTQPGLYGGSCTQVQAAGIRIYPPEDYGSVFIAQPETACSETSIHLLTLKAFQPM</sequence>
<dbReference type="EMBL" id="JTDL01000001">
    <property type="protein sequence ID" value="KHL05694.1"/>
    <property type="molecule type" value="Genomic_DNA"/>
</dbReference>
<feature type="signal peptide" evidence="2">
    <location>
        <begin position="1"/>
        <end position="23"/>
    </location>
</feature>
<dbReference type="InterPro" id="IPR025326">
    <property type="entry name" value="DUF4232"/>
</dbReference>
<gene>
    <name evidence="4" type="ORF">LK10_00115</name>
</gene>
<feature type="region of interest" description="Disordered" evidence="1">
    <location>
        <begin position="29"/>
        <end position="79"/>
    </location>
</feature>
<proteinExistence type="predicted"/>
<dbReference type="STRING" id="1338436.LK10_00115"/>
<keyword evidence="5" id="KW-1185">Reference proteome</keyword>
<evidence type="ECO:0000313" key="4">
    <source>
        <dbReference type="EMBL" id="KHL05694.1"/>
    </source>
</evidence>
<dbReference type="Proteomes" id="UP000030982">
    <property type="component" value="Unassembled WGS sequence"/>
</dbReference>
<dbReference type="Pfam" id="PF14016">
    <property type="entry name" value="DUF4232"/>
    <property type="match status" value="1"/>
</dbReference>
<evidence type="ECO:0000256" key="1">
    <source>
        <dbReference type="SAM" id="MobiDB-lite"/>
    </source>
</evidence>
<dbReference type="PROSITE" id="PS51257">
    <property type="entry name" value="PROKAR_LIPOPROTEIN"/>
    <property type="match status" value="1"/>
</dbReference>
<feature type="compositionally biased region" description="Low complexity" evidence="1">
    <location>
        <begin position="29"/>
        <end position="74"/>
    </location>
</feature>
<name>A0A0B2AQH9_9MICC</name>
<evidence type="ECO:0000256" key="2">
    <source>
        <dbReference type="SAM" id="SignalP"/>
    </source>
</evidence>
<dbReference type="AlphaFoldDB" id="A0A0B2AQH9"/>
<feature type="chain" id="PRO_5039221402" description="DUF4232 domain-containing protein" evidence="2">
    <location>
        <begin position="24"/>
        <end position="218"/>
    </location>
</feature>
<feature type="domain" description="DUF4232" evidence="3">
    <location>
        <begin position="82"/>
        <end position="215"/>
    </location>
</feature>